<feature type="compositionally biased region" description="Low complexity" evidence="1">
    <location>
        <begin position="126"/>
        <end position="138"/>
    </location>
</feature>
<feature type="region of interest" description="Disordered" evidence="1">
    <location>
        <begin position="119"/>
        <end position="138"/>
    </location>
</feature>
<comment type="caution">
    <text evidence="2">The sequence shown here is derived from an EMBL/GenBank/DDBJ whole genome shotgun (WGS) entry which is preliminary data.</text>
</comment>
<sequence length="291" mass="32765">MNNFNGLVVGFLIEEILGFIGKELPEVIGVKIGYDKINVGKTSDKIFSSVKTKKKSRKKGKNYQRSNDQFVETNKLDRPWNSARPFAELDHVQFGEGPSWIEHRFSSAVCRAGPVQVGERPSLIDRSPSSPRPHNSSPEITLNSSLFRLNRRFPCLSAFTASELGLLFSQLFLFVPIEDFLLSCLWFVERRDFPSESASGPPWMSVDILISIVGDIARIQVDLLDSVVLRSLRGRRRAFRVSLFDGRFLARVLTQRSFMRGSRPVEWGCEVESFPADFSGYAGADCSSSCR</sequence>
<reference evidence="2" key="1">
    <citation type="submission" date="2019-12" db="EMBL/GenBank/DDBJ databases">
        <title>Genome sequencing and annotation of Brassica cretica.</title>
        <authorList>
            <person name="Studholme D.J."/>
            <person name="Sarris P.F."/>
        </authorList>
    </citation>
    <scope>NUCLEOTIDE SEQUENCE</scope>
    <source>
        <strain evidence="2">PFS-001/15</strain>
        <tissue evidence="2">Leaf</tissue>
    </source>
</reference>
<evidence type="ECO:0000313" key="3">
    <source>
        <dbReference type="Proteomes" id="UP000712281"/>
    </source>
</evidence>
<proteinExistence type="predicted"/>
<evidence type="ECO:0000256" key="1">
    <source>
        <dbReference type="SAM" id="MobiDB-lite"/>
    </source>
</evidence>
<name>A0A8S9J7M0_BRACR</name>
<evidence type="ECO:0000313" key="2">
    <source>
        <dbReference type="EMBL" id="KAF2578310.1"/>
    </source>
</evidence>
<dbReference type="Proteomes" id="UP000712281">
    <property type="component" value="Unassembled WGS sequence"/>
</dbReference>
<accession>A0A8S9J7M0</accession>
<organism evidence="2 3">
    <name type="scientific">Brassica cretica</name>
    <name type="common">Mustard</name>
    <dbReference type="NCBI Taxonomy" id="69181"/>
    <lineage>
        <taxon>Eukaryota</taxon>
        <taxon>Viridiplantae</taxon>
        <taxon>Streptophyta</taxon>
        <taxon>Embryophyta</taxon>
        <taxon>Tracheophyta</taxon>
        <taxon>Spermatophyta</taxon>
        <taxon>Magnoliopsida</taxon>
        <taxon>eudicotyledons</taxon>
        <taxon>Gunneridae</taxon>
        <taxon>Pentapetalae</taxon>
        <taxon>rosids</taxon>
        <taxon>malvids</taxon>
        <taxon>Brassicales</taxon>
        <taxon>Brassicaceae</taxon>
        <taxon>Brassiceae</taxon>
        <taxon>Brassica</taxon>
    </lineage>
</organism>
<gene>
    <name evidence="2" type="ORF">F2Q68_00004727</name>
</gene>
<protein>
    <submittedName>
        <fullName evidence="2">Uncharacterized protein</fullName>
    </submittedName>
</protein>
<dbReference type="AlphaFoldDB" id="A0A8S9J7M0"/>
<dbReference type="EMBL" id="QGKW02001660">
    <property type="protein sequence ID" value="KAF2578310.1"/>
    <property type="molecule type" value="Genomic_DNA"/>
</dbReference>